<dbReference type="PROSITE" id="PS00264">
    <property type="entry name" value="NEUROHYPOPHYS_HORM"/>
    <property type="match status" value="1"/>
</dbReference>
<dbReference type="PRINTS" id="PR00831">
    <property type="entry name" value="NEUROPHYSIN"/>
</dbReference>
<name>A0A6P7NDD6_BETSP</name>
<dbReference type="SMART" id="SM00003">
    <property type="entry name" value="NH"/>
    <property type="match status" value="1"/>
</dbReference>
<sequence>MHSHTCRDPSAPATHARAHPRTHSAVLRERVLPERMLTSGTNVRLCPCAYKWTVERRVSHRLRPSGGAESKAAAMPQSWSPLCVLGLIALGSACYIQNCPRGGKRALPESGIRQCMSCGPGDRGRCFGPGICCGDGLGCLLGSAETARCAEENHLLTPCQAGGRPCGAEGGRCAAAGLCCDSDGCAADADCLADAEAPDVARGPAGGAPAELLLRLLHVATRGRPEY</sequence>
<dbReference type="CTD" id="551"/>
<dbReference type="InterPro" id="IPR022423">
    <property type="entry name" value="Neurohypophysial_hormone_CS"/>
</dbReference>
<evidence type="ECO:0000313" key="9">
    <source>
        <dbReference type="RefSeq" id="XP_029017627.2"/>
    </source>
</evidence>
<evidence type="ECO:0000313" key="8">
    <source>
        <dbReference type="Proteomes" id="UP000515150"/>
    </source>
</evidence>
<dbReference type="Pfam" id="PF00184">
    <property type="entry name" value="Hormone_5"/>
    <property type="match status" value="1"/>
</dbReference>
<evidence type="ECO:0000256" key="4">
    <source>
        <dbReference type="ARBA" id="ARBA00022729"/>
    </source>
</evidence>
<accession>A0A6P7NDD6</accession>
<keyword evidence="8" id="KW-1185">Reference proteome</keyword>
<dbReference type="InterPro" id="IPR036387">
    <property type="entry name" value="Neurhyp_horm_dom_sf"/>
</dbReference>
<dbReference type="GeneID" id="114861986"/>
<feature type="region of interest" description="Disordered" evidence="7">
    <location>
        <begin position="1"/>
        <end position="25"/>
    </location>
</feature>
<evidence type="ECO:0000256" key="7">
    <source>
        <dbReference type="SAM" id="MobiDB-lite"/>
    </source>
</evidence>
<dbReference type="GO" id="GO:0005615">
    <property type="term" value="C:extracellular space"/>
    <property type="evidence" value="ECO:0007669"/>
    <property type="project" value="TreeGrafter"/>
</dbReference>
<dbReference type="GO" id="GO:0005185">
    <property type="term" value="F:neurohypophyseal hormone activity"/>
    <property type="evidence" value="ECO:0007669"/>
    <property type="project" value="InterPro"/>
</dbReference>
<dbReference type="FunFam" id="2.60.9.10:FF:000001">
    <property type="entry name" value="oxytocin-neurophysin 1"/>
    <property type="match status" value="1"/>
</dbReference>
<comment type="similarity">
    <text evidence="1">Belongs to the vasopressin/oxytocin family.</text>
</comment>
<dbReference type="Pfam" id="PF00220">
    <property type="entry name" value="Hormone_4"/>
    <property type="match status" value="1"/>
</dbReference>
<dbReference type="Proteomes" id="UP000515150">
    <property type="component" value="Chromosome 9"/>
</dbReference>
<dbReference type="SUPFAM" id="SSF49606">
    <property type="entry name" value="Neurophysin II"/>
    <property type="match status" value="1"/>
</dbReference>
<evidence type="ECO:0000256" key="2">
    <source>
        <dbReference type="ARBA" id="ARBA00022685"/>
    </source>
</evidence>
<dbReference type="InParanoid" id="A0A6P7NDD6"/>
<keyword evidence="5" id="KW-0027">Amidation</keyword>
<evidence type="ECO:0000256" key="3">
    <source>
        <dbReference type="ARBA" id="ARBA00022702"/>
    </source>
</evidence>
<keyword evidence="4" id="KW-0732">Signal</keyword>
<protein>
    <submittedName>
        <fullName evidence="9">Vasopressin-neurophysin 2-copeptin</fullName>
    </submittedName>
</protein>
<dbReference type="OrthoDB" id="10056056at2759"/>
<dbReference type="PANTHER" id="PTHR11681:SF13">
    <property type="entry name" value="VASOPRESSIN-NEUROPHYSIN 2-COPEPTIN PRECURSOR"/>
    <property type="match status" value="1"/>
</dbReference>
<keyword evidence="6" id="KW-1015">Disulfide bond</keyword>
<dbReference type="Gene3D" id="2.60.9.10">
    <property type="entry name" value="Neurohypophysial hormone domain"/>
    <property type="match status" value="1"/>
</dbReference>
<dbReference type="KEGG" id="bspl:114861986"/>
<keyword evidence="3" id="KW-0372">Hormone</keyword>
<proteinExistence type="inferred from homology"/>
<evidence type="ECO:0000256" key="6">
    <source>
        <dbReference type="ARBA" id="ARBA00023157"/>
    </source>
</evidence>
<evidence type="ECO:0000256" key="5">
    <source>
        <dbReference type="ARBA" id="ARBA00022815"/>
    </source>
</evidence>
<keyword evidence="2" id="KW-0165">Cleavage on pair of basic residues</keyword>
<organism evidence="8 9">
    <name type="scientific">Betta splendens</name>
    <name type="common">Siamese fighting fish</name>
    <dbReference type="NCBI Taxonomy" id="158456"/>
    <lineage>
        <taxon>Eukaryota</taxon>
        <taxon>Metazoa</taxon>
        <taxon>Chordata</taxon>
        <taxon>Craniata</taxon>
        <taxon>Vertebrata</taxon>
        <taxon>Euteleostomi</taxon>
        <taxon>Actinopterygii</taxon>
        <taxon>Neopterygii</taxon>
        <taxon>Teleostei</taxon>
        <taxon>Neoteleostei</taxon>
        <taxon>Acanthomorphata</taxon>
        <taxon>Anabantaria</taxon>
        <taxon>Anabantiformes</taxon>
        <taxon>Anabantoidei</taxon>
        <taxon>Osphronemidae</taxon>
        <taxon>Betta</taxon>
    </lineage>
</organism>
<reference evidence="9" key="1">
    <citation type="submission" date="2025-08" db="UniProtKB">
        <authorList>
            <consortium name="RefSeq"/>
        </authorList>
    </citation>
    <scope>IDENTIFICATION</scope>
</reference>
<dbReference type="InterPro" id="IPR000981">
    <property type="entry name" value="Neurhyp_horm"/>
</dbReference>
<dbReference type="AlphaFoldDB" id="A0A6P7NDD6"/>
<evidence type="ECO:0000256" key="1">
    <source>
        <dbReference type="ARBA" id="ARBA00007369"/>
    </source>
</evidence>
<gene>
    <name evidence="9" type="primary">avp</name>
</gene>
<dbReference type="RefSeq" id="XP_029017627.2">
    <property type="nucleotide sequence ID" value="XM_029161794.3"/>
</dbReference>
<dbReference type="PANTHER" id="PTHR11681">
    <property type="entry name" value="NEUROPHYSIN"/>
    <property type="match status" value="1"/>
</dbReference>
<dbReference type="GO" id="GO:0030141">
    <property type="term" value="C:secretory granule"/>
    <property type="evidence" value="ECO:0007669"/>
    <property type="project" value="TreeGrafter"/>
</dbReference>